<dbReference type="InterPro" id="IPR023753">
    <property type="entry name" value="FAD/NAD-binding_dom"/>
</dbReference>
<dbReference type="InterPro" id="IPR017896">
    <property type="entry name" value="4Fe4S_Fe-S-bd"/>
</dbReference>
<dbReference type="AlphaFoldDB" id="A0A7R6T053"/>
<dbReference type="InterPro" id="IPR009051">
    <property type="entry name" value="Helical_ferredxn"/>
</dbReference>
<organism evidence="5 6">
    <name type="scientific">Thermotomaculum hydrothermale</name>
    <dbReference type="NCBI Taxonomy" id="981385"/>
    <lineage>
        <taxon>Bacteria</taxon>
        <taxon>Pseudomonadati</taxon>
        <taxon>Acidobacteriota</taxon>
        <taxon>Holophagae</taxon>
        <taxon>Thermotomaculales</taxon>
        <taxon>Thermotomaculaceae</taxon>
        <taxon>Thermotomaculum</taxon>
    </lineage>
</organism>
<protein>
    <submittedName>
        <fullName evidence="5">Glutamate synthase (NADPH/NADH) small chain</fullName>
        <ecNumber evidence="5">1.4.1.13</ecNumber>
        <ecNumber evidence="5">1.4.1.14</ecNumber>
    </submittedName>
</protein>
<dbReference type="Gene3D" id="1.10.1060.10">
    <property type="entry name" value="Alpha-helical ferredoxin"/>
    <property type="match status" value="1"/>
</dbReference>
<dbReference type="Gene3D" id="3.50.50.60">
    <property type="entry name" value="FAD/NAD(P)-binding domain"/>
    <property type="match status" value="3"/>
</dbReference>
<dbReference type="Pfam" id="PF14691">
    <property type="entry name" value="Fer4_20"/>
    <property type="match status" value="1"/>
</dbReference>
<dbReference type="EC" id="1.4.1.13" evidence="5"/>
<keyword evidence="1" id="KW-0479">Metal-binding</keyword>
<gene>
    <name evidence="5" type="ORF">TTHT_1925</name>
</gene>
<dbReference type="Proteomes" id="UP000595564">
    <property type="component" value="Chromosome"/>
</dbReference>
<dbReference type="InterPro" id="IPR028261">
    <property type="entry name" value="DPD_II"/>
</dbReference>
<dbReference type="PRINTS" id="PR00368">
    <property type="entry name" value="FADPNR"/>
</dbReference>
<dbReference type="SUPFAM" id="SSF54862">
    <property type="entry name" value="4Fe-4S ferredoxins"/>
    <property type="match status" value="1"/>
</dbReference>
<keyword evidence="6" id="KW-1185">Reference proteome</keyword>
<evidence type="ECO:0000313" key="6">
    <source>
        <dbReference type="Proteomes" id="UP000595564"/>
    </source>
</evidence>
<dbReference type="InterPro" id="IPR036188">
    <property type="entry name" value="FAD/NAD-bd_sf"/>
</dbReference>
<dbReference type="SUPFAM" id="SSF46548">
    <property type="entry name" value="alpha-helical ferredoxin"/>
    <property type="match status" value="1"/>
</dbReference>
<accession>A0A7R6T053</accession>
<dbReference type="EC" id="1.4.1.14" evidence="5"/>
<keyword evidence="2" id="KW-0408">Iron</keyword>
<dbReference type="InterPro" id="IPR017900">
    <property type="entry name" value="4Fe4S_Fe_S_CS"/>
</dbReference>
<dbReference type="Pfam" id="PF12838">
    <property type="entry name" value="Fer4_7"/>
    <property type="match status" value="1"/>
</dbReference>
<evidence type="ECO:0000259" key="4">
    <source>
        <dbReference type="PROSITE" id="PS51379"/>
    </source>
</evidence>
<dbReference type="PANTHER" id="PTHR42783">
    <property type="entry name" value="GLUTAMATE SYNTHASE [NADPH] SMALL CHAIN"/>
    <property type="match status" value="1"/>
</dbReference>
<dbReference type="Gene3D" id="3.30.70.20">
    <property type="match status" value="1"/>
</dbReference>
<keyword evidence="3" id="KW-0411">Iron-sulfur</keyword>
<evidence type="ECO:0000256" key="1">
    <source>
        <dbReference type="ARBA" id="ARBA00022723"/>
    </source>
</evidence>
<sequence>MGWGIDLKGIVSPFTALKYLGKHPHTVRYPYEKKKTAKRYRGFHINDLEKCVGCGNCAKICMNETIDMVKVEGIEPKKGDSGLRPKVDYGRCCWCALCVDVCPTGSLKLSTEYVYVDEDPDTFLYIPGLERKEYEKEVGWTCETELDSLLDLERVPMRVMPPEERVKTFAEAVYGYTVEEAKREAERCTGCGLCISACPDRMHIPDYIKAIRDGQFDESVRIIYDNNPLPEMCGKVCTRRCEFNCIMTHRAGKDNAIAIRWLKRFACEQFESYEEILNLEPKPLNGKRVAIVGGGPSGLTVAYYLRLKGYETVIFEEMPKAGGMTMAGIPKYRFPIPSLDKQLNHIKSVGVEIRENTKVVKGEPKSENEVSFEKLKEEFDAVYLGIGLTQPMKLGVEGEDLEGSIQALPLLRAVNFGEKINVGQKAVVIGGGNVAMDCVRVLRRFGVDVTLSYRRREQDMPADFEEIHEAHEEGVVFRTQTIPVEIIGENGKVKAIKIQRAEMQPDPKGGRPRPVPIEGAYEVWECDNVIAAIGQKADYSFLPDEVVEKLDLQWGKIPVNERGMTKIEGIFAGGDAVNWTADAISAIADGLKAVKGIDEYLSNK</sequence>
<dbReference type="GO" id="GO:0046872">
    <property type="term" value="F:metal ion binding"/>
    <property type="evidence" value="ECO:0007669"/>
    <property type="project" value="UniProtKB-KW"/>
</dbReference>
<name>A0A7R6T053_9BACT</name>
<proteinExistence type="predicted"/>
<reference evidence="5 6" key="1">
    <citation type="journal article" date="2012" name="Extremophiles">
        <title>Thermotomaculum hydrothermale gen. nov., sp. nov., a novel heterotrophic thermophile within the phylum Acidobacteria from a deep-sea hydrothermal vent chimney in the Southern Okinawa Trough.</title>
        <authorList>
            <person name="Izumi H."/>
            <person name="Nunoura T."/>
            <person name="Miyazaki M."/>
            <person name="Mino S."/>
            <person name="Toki T."/>
            <person name="Takai K."/>
            <person name="Sako Y."/>
            <person name="Sawabe T."/>
            <person name="Nakagawa S."/>
        </authorList>
    </citation>
    <scope>NUCLEOTIDE SEQUENCE [LARGE SCALE GENOMIC DNA]</scope>
    <source>
        <strain evidence="5 6">AC55</strain>
    </source>
</reference>
<dbReference type="Pfam" id="PF07992">
    <property type="entry name" value="Pyr_redox_2"/>
    <property type="match status" value="1"/>
</dbReference>
<keyword evidence="5" id="KW-0560">Oxidoreductase</keyword>
<dbReference type="PRINTS" id="PR00469">
    <property type="entry name" value="PNDRDTASEII"/>
</dbReference>
<dbReference type="GO" id="GO:0016040">
    <property type="term" value="F:glutamate synthase (NADH) activity"/>
    <property type="evidence" value="ECO:0007669"/>
    <property type="project" value="UniProtKB-EC"/>
</dbReference>
<feature type="domain" description="4Fe-4S ferredoxin-type" evidence="4">
    <location>
        <begin position="83"/>
        <end position="112"/>
    </location>
</feature>
<dbReference type="PANTHER" id="PTHR42783:SF3">
    <property type="entry name" value="GLUTAMATE SYNTHASE [NADPH] SMALL CHAIN-RELATED"/>
    <property type="match status" value="1"/>
</dbReference>
<dbReference type="PROSITE" id="PS00198">
    <property type="entry name" value="4FE4S_FER_1"/>
    <property type="match status" value="1"/>
</dbReference>
<evidence type="ECO:0000256" key="2">
    <source>
        <dbReference type="ARBA" id="ARBA00023004"/>
    </source>
</evidence>
<evidence type="ECO:0000256" key="3">
    <source>
        <dbReference type="ARBA" id="ARBA00023014"/>
    </source>
</evidence>
<dbReference type="GO" id="GO:0004355">
    <property type="term" value="F:glutamate synthase (NADPH) activity"/>
    <property type="evidence" value="ECO:0007669"/>
    <property type="project" value="UniProtKB-EC"/>
</dbReference>
<dbReference type="PROSITE" id="PS51379">
    <property type="entry name" value="4FE4S_FER_2"/>
    <property type="match status" value="3"/>
</dbReference>
<dbReference type="SUPFAM" id="SSF51971">
    <property type="entry name" value="Nucleotide-binding domain"/>
    <property type="match status" value="1"/>
</dbReference>
<evidence type="ECO:0000313" key="5">
    <source>
        <dbReference type="EMBL" id="BBB33377.1"/>
    </source>
</evidence>
<dbReference type="RefSeq" id="WP_201327684.1">
    <property type="nucleotide sequence ID" value="NZ_AP017470.1"/>
</dbReference>
<dbReference type="KEGG" id="thyd:TTHT_1925"/>
<dbReference type="EMBL" id="AP017470">
    <property type="protein sequence ID" value="BBB33377.1"/>
    <property type="molecule type" value="Genomic_DNA"/>
</dbReference>
<feature type="domain" description="4Fe-4S ferredoxin-type" evidence="4">
    <location>
        <begin position="179"/>
        <end position="207"/>
    </location>
</feature>
<dbReference type="GO" id="GO:0051536">
    <property type="term" value="F:iron-sulfur cluster binding"/>
    <property type="evidence" value="ECO:0007669"/>
    <property type="project" value="UniProtKB-KW"/>
</dbReference>
<feature type="domain" description="4Fe-4S ferredoxin-type" evidence="4">
    <location>
        <begin position="41"/>
        <end position="71"/>
    </location>
</feature>